<evidence type="ECO:0000313" key="3">
    <source>
        <dbReference type="Proteomes" id="UP001409585"/>
    </source>
</evidence>
<reference evidence="3" key="1">
    <citation type="journal article" date="2019" name="Int. J. Syst. Evol. Microbiol.">
        <title>The Global Catalogue of Microorganisms (GCM) 10K type strain sequencing project: providing services to taxonomists for standard genome sequencing and annotation.</title>
        <authorList>
            <consortium name="The Broad Institute Genomics Platform"/>
            <consortium name="The Broad Institute Genome Sequencing Center for Infectious Disease"/>
            <person name="Wu L."/>
            <person name="Ma J."/>
        </authorList>
    </citation>
    <scope>NUCLEOTIDE SEQUENCE [LARGE SCALE GENOMIC DNA]</scope>
    <source>
        <strain evidence="3">JCM 19134</strain>
    </source>
</reference>
<feature type="signal peptide" evidence="1">
    <location>
        <begin position="1"/>
        <end position="19"/>
    </location>
</feature>
<evidence type="ECO:0008006" key="4">
    <source>
        <dbReference type="Google" id="ProtNLM"/>
    </source>
</evidence>
<evidence type="ECO:0000313" key="2">
    <source>
        <dbReference type="EMBL" id="GAA4959271.1"/>
    </source>
</evidence>
<dbReference type="InterPro" id="IPR025091">
    <property type="entry name" value="DUF4019"/>
</dbReference>
<gene>
    <name evidence="2" type="ORF">GCM10025791_45300</name>
</gene>
<protein>
    <recommendedName>
        <fullName evidence="4">DUF4019 domain-containing protein</fullName>
    </recommendedName>
</protein>
<accession>A0AAV3UA93</accession>
<feature type="chain" id="PRO_5043875908" description="DUF4019 domain-containing protein" evidence="1">
    <location>
        <begin position="20"/>
        <end position="132"/>
    </location>
</feature>
<dbReference type="Pfam" id="PF13211">
    <property type="entry name" value="DUF4019"/>
    <property type="match status" value="1"/>
</dbReference>
<proteinExistence type="predicted"/>
<dbReference type="EMBL" id="BAABLX010000077">
    <property type="protein sequence ID" value="GAA4959271.1"/>
    <property type="molecule type" value="Genomic_DNA"/>
</dbReference>
<dbReference type="RefSeq" id="WP_345427646.1">
    <property type="nucleotide sequence ID" value="NZ_AP031496.1"/>
</dbReference>
<keyword evidence="1" id="KW-0732">Signal</keyword>
<evidence type="ECO:0000256" key="1">
    <source>
        <dbReference type="SAM" id="SignalP"/>
    </source>
</evidence>
<keyword evidence="3" id="KW-1185">Reference proteome</keyword>
<comment type="caution">
    <text evidence="2">The sequence shown here is derived from an EMBL/GenBank/DDBJ whole genome shotgun (WGS) entry which is preliminary data.</text>
</comment>
<name>A0AAV3UA93_9ALTE</name>
<organism evidence="2 3">
    <name type="scientific">Halioxenophilus aromaticivorans</name>
    <dbReference type="NCBI Taxonomy" id="1306992"/>
    <lineage>
        <taxon>Bacteria</taxon>
        <taxon>Pseudomonadati</taxon>
        <taxon>Pseudomonadota</taxon>
        <taxon>Gammaproteobacteria</taxon>
        <taxon>Alteromonadales</taxon>
        <taxon>Alteromonadaceae</taxon>
        <taxon>Halioxenophilus</taxon>
    </lineage>
</organism>
<dbReference type="Proteomes" id="UP001409585">
    <property type="component" value="Unassembled WGS sequence"/>
</dbReference>
<sequence>MKRLFLVVFAAVLSFSVAADEPKAVDLATNWLKVVDAGKYAESWNQSGPMFQRQLSTKEWEQALTKVRTPLGKTLKRTVKTSNEYNSLPGAPDGEYIVVDLETSFQNKKAALETVTVRKTNDEWRVVGYFIN</sequence>
<dbReference type="AlphaFoldDB" id="A0AAV3UA93"/>